<dbReference type="SUPFAM" id="SSF50346">
    <property type="entry name" value="PRC-barrel domain"/>
    <property type="match status" value="1"/>
</dbReference>
<evidence type="ECO:0000256" key="4">
    <source>
        <dbReference type="ARBA" id="ARBA00023186"/>
    </source>
</evidence>
<dbReference type="EMBL" id="CP054719">
    <property type="protein sequence ID" value="QOL19625.1"/>
    <property type="molecule type" value="Genomic_DNA"/>
</dbReference>
<keyword evidence="9" id="KW-1185">Reference proteome</keyword>
<comment type="subcellular location">
    <subcellularLocation>
        <location evidence="5">Cytoplasm</location>
    </subcellularLocation>
</comment>
<dbReference type="GO" id="GO:0005840">
    <property type="term" value="C:ribosome"/>
    <property type="evidence" value="ECO:0007669"/>
    <property type="project" value="InterPro"/>
</dbReference>
<protein>
    <recommendedName>
        <fullName evidence="5">Ribosome maturation factor RimM</fullName>
    </recommendedName>
</protein>
<dbReference type="HAMAP" id="MF_00014">
    <property type="entry name" value="Ribosome_mat_RimM"/>
    <property type="match status" value="1"/>
</dbReference>
<dbReference type="InterPro" id="IPR002676">
    <property type="entry name" value="RimM_N"/>
</dbReference>
<dbReference type="AlphaFoldDB" id="A0A7L9RT89"/>
<dbReference type="GO" id="GO:0043022">
    <property type="term" value="F:ribosome binding"/>
    <property type="evidence" value="ECO:0007669"/>
    <property type="project" value="InterPro"/>
</dbReference>
<dbReference type="RefSeq" id="WP_350332375.1">
    <property type="nucleotide sequence ID" value="NZ_CP054719.1"/>
</dbReference>
<dbReference type="Gene3D" id="2.30.30.240">
    <property type="entry name" value="PRC-barrel domain"/>
    <property type="match status" value="1"/>
</dbReference>
<dbReference type="InterPro" id="IPR011961">
    <property type="entry name" value="RimM"/>
</dbReference>
<accession>A0A7L9RT89</accession>
<feature type="domain" description="Ribosome maturation factor RimM PRC barrel" evidence="7">
    <location>
        <begin position="102"/>
        <end position="163"/>
    </location>
</feature>
<dbReference type="GO" id="GO:0005737">
    <property type="term" value="C:cytoplasm"/>
    <property type="evidence" value="ECO:0007669"/>
    <property type="project" value="UniProtKB-SubCell"/>
</dbReference>
<dbReference type="InterPro" id="IPR056792">
    <property type="entry name" value="PRC_RimM"/>
</dbReference>
<dbReference type="KEGG" id="pbal:CPBP_00389"/>
<feature type="domain" description="RimM N-terminal" evidence="6">
    <location>
        <begin position="9"/>
        <end position="88"/>
    </location>
</feature>
<keyword evidence="2 5" id="KW-0690">Ribosome biogenesis</keyword>
<dbReference type="NCBIfam" id="TIGR02273">
    <property type="entry name" value="16S_RimM"/>
    <property type="match status" value="1"/>
</dbReference>
<dbReference type="PANTHER" id="PTHR33692">
    <property type="entry name" value="RIBOSOME MATURATION FACTOR RIMM"/>
    <property type="match status" value="1"/>
</dbReference>
<dbReference type="Gene3D" id="2.40.30.60">
    <property type="entry name" value="RimM"/>
    <property type="match status" value="1"/>
</dbReference>
<dbReference type="InterPro" id="IPR009000">
    <property type="entry name" value="Transl_B-barrel_sf"/>
</dbReference>
<evidence type="ECO:0000313" key="8">
    <source>
        <dbReference type="EMBL" id="QOL19625.1"/>
    </source>
</evidence>
<name>A0A7L9RT89_9PROT</name>
<keyword evidence="4 5" id="KW-0143">Chaperone</keyword>
<keyword evidence="3 5" id="KW-0698">rRNA processing</keyword>
<keyword evidence="1 5" id="KW-0963">Cytoplasm</keyword>
<comment type="similarity">
    <text evidence="5">Belongs to the RimM family.</text>
</comment>
<proteinExistence type="inferred from homology"/>
<organism evidence="8 9">
    <name type="scientific">Candidatus Bodocaedibacter vickermanii</name>
    <dbReference type="NCBI Taxonomy" id="2741701"/>
    <lineage>
        <taxon>Bacteria</taxon>
        <taxon>Pseudomonadati</taxon>
        <taxon>Pseudomonadota</taxon>
        <taxon>Alphaproteobacteria</taxon>
        <taxon>Holosporales</taxon>
        <taxon>Candidatus Paracaedibacteraceae</taxon>
        <taxon>Candidatus Bodocaedibacter</taxon>
    </lineage>
</organism>
<reference evidence="8 9" key="1">
    <citation type="submission" date="2020-06" db="EMBL/GenBank/DDBJ databases">
        <title>The endosymbiont of the kinetoplastid Bodo saltans is a Paracaedibacter-like alpha-proteobacterium possessing a putative toxin-antitoxin system.</title>
        <authorList>
            <person name="Midha S."/>
            <person name="Rigden D.J."/>
            <person name="Siozios S."/>
            <person name="Hurst G.D.D."/>
            <person name="Jackson A.P."/>
        </authorList>
    </citation>
    <scope>NUCLEOTIDE SEQUENCE [LARGE SCALE GENOMIC DNA]</scope>
    <source>
        <strain evidence="8">Lake Konstanz</strain>
    </source>
</reference>
<comment type="function">
    <text evidence="5">An accessory protein needed during the final step in the assembly of 30S ribosomal subunit, possibly for assembly of the head region. Essential for efficient processing of 16S rRNA. May be needed both before and after RbfA during the maturation of 16S rRNA. It has affinity for free ribosomal 30S subunits but not for 70S ribosomes.</text>
</comment>
<dbReference type="GO" id="GO:0006364">
    <property type="term" value="P:rRNA processing"/>
    <property type="evidence" value="ECO:0007669"/>
    <property type="project" value="UniProtKB-UniRule"/>
</dbReference>
<dbReference type="PANTHER" id="PTHR33692:SF1">
    <property type="entry name" value="RIBOSOME MATURATION FACTOR RIMM"/>
    <property type="match status" value="1"/>
</dbReference>
<dbReference type="GO" id="GO:0042274">
    <property type="term" value="P:ribosomal small subunit biogenesis"/>
    <property type="evidence" value="ECO:0007669"/>
    <property type="project" value="UniProtKB-UniRule"/>
</dbReference>
<dbReference type="Proteomes" id="UP000594001">
    <property type="component" value="Chromosome"/>
</dbReference>
<dbReference type="SUPFAM" id="SSF50447">
    <property type="entry name" value="Translation proteins"/>
    <property type="match status" value="1"/>
</dbReference>
<evidence type="ECO:0000256" key="5">
    <source>
        <dbReference type="HAMAP-Rule" id="MF_00014"/>
    </source>
</evidence>
<evidence type="ECO:0000256" key="1">
    <source>
        <dbReference type="ARBA" id="ARBA00022490"/>
    </source>
</evidence>
<dbReference type="Pfam" id="PF24986">
    <property type="entry name" value="PRC_RimM"/>
    <property type="match status" value="1"/>
</dbReference>
<comment type="domain">
    <text evidence="5">The PRC barrel domain binds ribosomal protein uS19.</text>
</comment>
<dbReference type="InterPro" id="IPR011033">
    <property type="entry name" value="PRC_barrel-like_sf"/>
</dbReference>
<dbReference type="InterPro" id="IPR036976">
    <property type="entry name" value="RimM_N_sf"/>
</dbReference>
<gene>
    <name evidence="5 8" type="primary">rimM</name>
    <name evidence="8" type="ORF">CPBP_00389</name>
</gene>
<evidence type="ECO:0000313" key="9">
    <source>
        <dbReference type="Proteomes" id="UP000594001"/>
    </source>
</evidence>
<sequence length="178" mass="19549">MTGATDKLCVGMITKAHGIKGYVCVHSYCETPSDIFDYQPLTNVAGTQQYKLKSVGTVRGMFVASVNGITDRNDAEMLAKTELYINRNQLPEMDEDDTFYVSDLVGLTVVSETTAVLGKIVAVENFGAGDILECKSDDYKTFMIPFTDDAIATVELENERVVISNMAESFIRDEGDNT</sequence>
<evidence type="ECO:0000256" key="3">
    <source>
        <dbReference type="ARBA" id="ARBA00022552"/>
    </source>
</evidence>
<evidence type="ECO:0000259" key="7">
    <source>
        <dbReference type="Pfam" id="PF24986"/>
    </source>
</evidence>
<evidence type="ECO:0000259" key="6">
    <source>
        <dbReference type="Pfam" id="PF01782"/>
    </source>
</evidence>
<dbReference type="Pfam" id="PF01782">
    <property type="entry name" value="RimM"/>
    <property type="match status" value="1"/>
</dbReference>
<evidence type="ECO:0000256" key="2">
    <source>
        <dbReference type="ARBA" id="ARBA00022517"/>
    </source>
</evidence>
<comment type="subunit">
    <text evidence="5">Binds ribosomal protein uS19.</text>
</comment>